<keyword evidence="1 9" id="KW-0540">Nuclease</keyword>
<dbReference type="KEGG" id="ctc:CTC_01147"/>
<dbReference type="HOGENOM" id="CLU_133784_0_0_9"/>
<evidence type="ECO:0000256" key="5">
    <source>
        <dbReference type="ARBA" id="ARBA00023004"/>
    </source>
</evidence>
<dbReference type="GO" id="GO:0051536">
    <property type="term" value="F:iron-sulfur cluster binding"/>
    <property type="evidence" value="ECO:0007669"/>
    <property type="project" value="UniProtKB-KW"/>
</dbReference>
<dbReference type="InterPro" id="IPR022765">
    <property type="entry name" value="Dna2/Cas4_DUF83"/>
</dbReference>
<dbReference type="STRING" id="212717.CTC_01147"/>
<keyword evidence="7 9" id="KW-0051">Antiviral defense</keyword>
<evidence type="ECO:0000256" key="1">
    <source>
        <dbReference type="ARBA" id="ARBA00022722"/>
    </source>
</evidence>
<sequence>MVKQQEVQIYGNRLELSGGEKVKKEITGVMIYYYKVCKRKLWYFYNEIQMEQGNESVEIGKAIDEETYRRDKKHINIDNIINIDFIRSKGILHEVKKSNKIEEASILQVKYYLYFLNKRGIENIKGKIDYPLLKQNIDVELTREDVTIIEGILDDIQNIVKASNPPNLEKKRICKSCAYYDLCFI</sequence>
<accession>Q895W9</accession>
<feature type="domain" description="DUF83" evidence="10">
    <location>
        <begin position="27"/>
        <end position="185"/>
    </location>
</feature>
<evidence type="ECO:0000256" key="7">
    <source>
        <dbReference type="ARBA" id="ARBA00023118"/>
    </source>
</evidence>
<keyword evidence="12" id="KW-1185">Reference proteome</keyword>
<evidence type="ECO:0000313" key="11">
    <source>
        <dbReference type="EMBL" id="AAO35721.1"/>
    </source>
</evidence>
<comment type="cofactor">
    <cofactor evidence="9">
        <name>Mg(2+)</name>
        <dbReference type="ChEBI" id="CHEBI:18420"/>
    </cofactor>
    <cofactor evidence="9">
        <name>Mn(2+)</name>
        <dbReference type="ChEBI" id="CHEBI:29035"/>
    </cofactor>
    <text evidence="9">Mg(2+) or Mn(2+) required for ssDNA cleavage activity.</text>
</comment>
<dbReference type="PANTHER" id="PTHR37168:SF1">
    <property type="entry name" value="CRISPR-ASSOCIATED EXONUCLEASE CAS4"/>
    <property type="match status" value="1"/>
</dbReference>
<dbReference type="GO" id="GO:0046872">
    <property type="term" value="F:metal ion binding"/>
    <property type="evidence" value="ECO:0007669"/>
    <property type="project" value="UniProtKB-KW"/>
</dbReference>
<dbReference type="PANTHER" id="PTHR37168">
    <property type="entry name" value="CRISPR-ASSOCIATED EXONUCLEASE CAS4"/>
    <property type="match status" value="1"/>
</dbReference>
<comment type="similarity">
    <text evidence="9">Belongs to the CRISPR-associated exonuclease Cas4 family.</text>
</comment>
<evidence type="ECO:0000256" key="6">
    <source>
        <dbReference type="ARBA" id="ARBA00023014"/>
    </source>
</evidence>
<dbReference type="AlphaFoldDB" id="Q895W9"/>
<evidence type="ECO:0000256" key="2">
    <source>
        <dbReference type="ARBA" id="ARBA00022723"/>
    </source>
</evidence>
<dbReference type="Proteomes" id="UP000001412">
    <property type="component" value="Chromosome"/>
</dbReference>
<dbReference type="GeneID" id="24253580"/>
<dbReference type="EC" id="3.1.12.1" evidence="9"/>
<keyword evidence="3 9" id="KW-0378">Hydrolase</keyword>
<evidence type="ECO:0000256" key="9">
    <source>
        <dbReference type="RuleBase" id="RU365022"/>
    </source>
</evidence>
<evidence type="ECO:0000256" key="3">
    <source>
        <dbReference type="ARBA" id="ARBA00022801"/>
    </source>
</evidence>
<proteinExistence type="inferred from homology"/>
<dbReference type="NCBIfam" id="TIGR00372">
    <property type="entry name" value="cas4"/>
    <property type="match status" value="1"/>
</dbReference>
<keyword evidence="4 9" id="KW-0269">Exonuclease</keyword>
<comment type="function">
    <text evidence="9">CRISPR (clustered regularly interspaced short palindromic repeat) is an adaptive immune system that provides protection against mobile genetic elements (viruses, transposable elements and conjugative plasmids). CRISPR clusters contain sequences complementary to antecedent mobile elements and target invading nucleic acids. CRISPR clusters are transcribed and processed into CRISPR RNA (crRNA).</text>
</comment>
<dbReference type="GO" id="GO:0051607">
    <property type="term" value="P:defense response to virus"/>
    <property type="evidence" value="ECO:0007669"/>
    <property type="project" value="UniProtKB-KW"/>
</dbReference>
<dbReference type="EMBL" id="AE015927">
    <property type="protein sequence ID" value="AAO35721.1"/>
    <property type="molecule type" value="Genomic_DNA"/>
</dbReference>
<dbReference type="InterPro" id="IPR011604">
    <property type="entry name" value="PDDEXK-like_dom_sf"/>
</dbReference>
<organism evidence="11 12">
    <name type="scientific">Clostridium tetani (strain Massachusetts / E88)</name>
    <dbReference type="NCBI Taxonomy" id="212717"/>
    <lineage>
        <taxon>Bacteria</taxon>
        <taxon>Bacillati</taxon>
        <taxon>Bacillota</taxon>
        <taxon>Clostridia</taxon>
        <taxon>Eubacteriales</taxon>
        <taxon>Clostridiaceae</taxon>
        <taxon>Clostridium</taxon>
    </lineage>
</organism>
<name>Q895W9_CLOTE</name>
<evidence type="ECO:0000313" key="12">
    <source>
        <dbReference type="Proteomes" id="UP000001412"/>
    </source>
</evidence>
<gene>
    <name evidence="11" type="ordered locus">CTC_01147</name>
</gene>
<dbReference type="InterPro" id="IPR013343">
    <property type="entry name" value="CRISPR-assoc_prot_Cas4"/>
</dbReference>
<protein>
    <recommendedName>
        <fullName evidence="9">CRISPR-associated exonuclease Cas4</fullName>
        <ecNumber evidence="9">3.1.12.1</ecNumber>
    </recommendedName>
</protein>
<keyword evidence="5 9" id="KW-0408">Iron</keyword>
<evidence type="ECO:0000256" key="8">
    <source>
        <dbReference type="ARBA" id="ARBA00023211"/>
    </source>
</evidence>
<dbReference type="Gene3D" id="3.90.320.10">
    <property type="match status" value="1"/>
</dbReference>
<keyword evidence="6 9" id="KW-0411">Iron-sulfur</keyword>
<keyword evidence="8 9" id="KW-0464">Manganese</keyword>
<dbReference type="GO" id="GO:0004527">
    <property type="term" value="F:exonuclease activity"/>
    <property type="evidence" value="ECO:0007669"/>
    <property type="project" value="UniProtKB-KW"/>
</dbReference>
<comment type="cofactor">
    <cofactor evidence="9">
        <name>iron-sulfur cluster</name>
        <dbReference type="ChEBI" id="CHEBI:30408"/>
    </cofactor>
</comment>
<evidence type="ECO:0000256" key="4">
    <source>
        <dbReference type="ARBA" id="ARBA00022839"/>
    </source>
</evidence>
<keyword evidence="2 9" id="KW-0479">Metal-binding</keyword>
<evidence type="ECO:0000259" key="10">
    <source>
        <dbReference type="Pfam" id="PF01930"/>
    </source>
</evidence>
<reference evidence="11 12" key="1">
    <citation type="journal article" date="2003" name="Proc. Natl. Acad. Sci. U.S.A.">
        <title>The genome sequence of Clostridium tetani, the causative agent of tetanus disease.</title>
        <authorList>
            <person name="Brueggemann H."/>
            <person name="Baumer S."/>
            <person name="Fricke W.F."/>
            <person name="Wiezer A."/>
            <person name="Liesegang H."/>
            <person name="Decker I."/>
            <person name="Herzberg C."/>
            <person name="Martinez-Arias R."/>
            <person name="Merkl R."/>
            <person name="Henne A."/>
            <person name="Gottschalk G."/>
        </authorList>
    </citation>
    <scope>NUCLEOTIDE SEQUENCE [LARGE SCALE GENOMIC DNA]</scope>
    <source>
        <strain evidence="12">Massachusetts / E88</strain>
    </source>
</reference>
<dbReference type="Pfam" id="PF01930">
    <property type="entry name" value="Cas_Cas4"/>
    <property type="match status" value="1"/>
</dbReference>
<dbReference type="RefSeq" id="WP_011099383.1">
    <property type="nucleotide sequence ID" value="NC_004557.1"/>
</dbReference>